<evidence type="ECO:0000256" key="7">
    <source>
        <dbReference type="RuleBase" id="RU003796"/>
    </source>
</evidence>
<name>A0A5N5SQT9_9CRUS</name>
<evidence type="ECO:0000256" key="8">
    <source>
        <dbReference type="SAM" id="MobiDB-lite"/>
    </source>
</evidence>
<dbReference type="Pfam" id="PF02319">
    <property type="entry name" value="WHD_E2F_TDP"/>
    <property type="match status" value="1"/>
</dbReference>
<dbReference type="FunFam" id="1.20.140.80:FF:000001">
    <property type="entry name" value="Transcription factor"/>
    <property type="match status" value="1"/>
</dbReference>
<comment type="similarity">
    <text evidence="2 7">Belongs to the E2F/DP family.</text>
</comment>
<dbReference type="InterPro" id="IPR038168">
    <property type="entry name" value="TF_DP_C_sf"/>
</dbReference>
<feature type="region of interest" description="Disordered" evidence="8">
    <location>
        <begin position="544"/>
        <end position="604"/>
    </location>
</feature>
<dbReference type="AlphaFoldDB" id="A0A5N5SQT9"/>
<dbReference type="SMART" id="SM01138">
    <property type="entry name" value="DP"/>
    <property type="match status" value="1"/>
</dbReference>
<dbReference type="InterPro" id="IPR014889">
    <property type="entry name" value="Transc_factor_DP_C"/>
</dbReference>
<keyword evidence="5 7" id="KW-0804">Transcription</keyword>
<dbReference type="InterPro" id="IPR015648">
    <property type="entry name" value="Transcrpt_fac_DP"/>
</dbReference>
<dbReference type="PANTHER" id="PTHR12548">
    <property type="entry name" value="TRANSCRIPTION FACTOR DP"/>
    <property type="match status" value="1"/>
</dbReference>
<dbReference type="InterPro" id="IPR037241">
    <property type="entry name" value="E2F-DP_heterodim"/>
</dbReference>
<dbReference type="Gene3D" id="1.10.10.10">
    <property type="entry name" value="Winged helix-like DNA-binding domain superfamily/Winged helix DNA-binding domain"/>
    <property type="match status" value="1"/>
</dbReference>
<keyword evidence="12" id="KW-1185">Reference proteome</keyword>
<dbReference type="PANTHER" id="PTHR12548:SF9">
    <property type="entry name" value="TRANSCRIPTION FACTOR DP"/>
    <property type="match status" value="1"/>
</dbReference>
<evidence type="ECO:0000313" key="11">
    <source>
        <dbReference type="EMBL" id="KAB7496158.1"/>
    </source>
</evidence>
<dbReference type="Pfam" id="PF08781">
    <property type="entry name" value="DP"/>
    <property type="match status" value="1"/>
</dbReference>
<dbReference type="SUPFAM" id="SSF144074">
    <property type="entry name" value="E2F-DP heterodimerization region"/>
    <property type="match status" value="1"/>
</dbReference>
<dbReference type="GO" id="GO:0005667">
    <property type="term" value="C:transcription regulator complex"/>
    <property type="evidence" value="ECO:0007669"/>
    <property type="project" value="InterPro"/>
</dbReference>
<protein>
    <submittedName>
        <fullName evidence="11">Transcription factor Dp-1</fullName>
    </submittedName>
</protein>
<evidence type="ECO:0000313" key="12">
    <source>
        <dbReference type="Proteomes" id="UP000326759"/>
    </source>
</evidence>
<dbReference type="SMART" id="SM01372">
    <property type="entry name" value="E2F_TDP"/>
    <property type="match status" value="1"/>
</dbReference>
<evidence type="ECO:0000256" key="4">
    <source>
        <dbReference type="ARBA" id="ARBA00023125"/>
    </source>
</evidence>
<dbReference type="InterPro" id="IPR003316">
    <property type="entry name" value="E2F_WHTH_DNA-bd_dom"/>
</dbReference>
<dbReference type="CDD" id="cd14458">
    <property type="entry name" value="DP_DD"/>
    <property type="match status" value="1"/>
</dbReference>
<dbReference type="OrthoDB" id="552115at2759"/>
<dbReference type="FunFam" id="1.10.10.10:FF:000047">
    <property type="entry name" value="Transcription factor"/>
    <property type="match status" value="1"/>
</dbReference>
<keyword evidence="6 7" id="KW-0539">Nucleus</keyword>
<sequence>MTQPTNNYTTLFISDPNGGQPQMIKVMGTNKIPIQLANSSCPTITTPTSTFRNVVKAGTADDQGATIIHNGKLQTRPIIAVPAKQSVSVQGIRGPVVLPVNNMQPKSSRAEQFSGIVTGRPTTATIATSPMVIRTQTGSLAVASSPNATPIQSSINLPQINVNKHTQDNNITSLVQSNIKQVTVNSSSRQSSFALKSQANQKQPELVFVQQNQSLDQQQQQQKNKLPQINSTQKPLSQLHSVNSPKCFMNTSILDHSGGRKKHDFDFDYSIESKRRKSEKGGKGLRHFSMKVCEKVQNKGTTSYNEVADELVNEFSDSSRANSPSEVNYDQKNIRRRVYDALNVLMAMNIISKEKKEIRWLGLPTNSVQECHRLEQERKRRLQKIKLKTQQLQDLILQQIAFKNLVERNRKNEKENGSPSQNSAIQLPFIIVNTNKKTVIDCSISNDKTEYLFNFDDTFEIHDDIEVLKRMGMALGLDKGVCSPSDLEKAKSLVPKTLEAYVTELSKGGLCDNIFEGKIISEEISGLNDESNGNSVCGSEVSFGGKSGRELTPQRFSDQKLSGSLSRHSSLMSLTQDQRADSASPSSFGDYDPEHFDESDIEIS</sequence>
<proteinExistence type="inferred from homology"/>
<dbReference type="GO" id="GO:0005634">
    <property type="term" value="C:nucleus"/>
    <property type="evidence" value="ECO:0007669"/>
    <property type="project" value="UniProtKB-SubCell"/>
</dbReference>
<gene>
    <name evidence="11" type="primary">TFDP1</name>
    <name evidence="11" type="ORF">Anas_08265</name>
</gene>
<evidence type="ECO:0000256" key="5">
    <source>
        <dbReference type="ARBA" id="ARBA00023163"/>
    </source>
</evidence>
<keyword evidence="4 7" id="KW-0238">DNA-binding</keyword>
<feature type="compositionally biased region" description="Polar residues" evidence="8">
    <location>
        <begin position="575"/>
        <end position="587"/>
    </location>
</feature>
<comment type="caution">
    <text evidence="11">The sequence shown here is derived from an EMBL/GenBank/DDBJ whole genome shotgun (WGS) entry which is preliminary data.</text>
</comment>
<feature type="compositionally biased region" description="Low complexity" evidence="8">
    <location>
        <begin position="561"/>
        <end position="574"/>
    </location>
</feature>
<dbReference type="SUPFAM" id="SSF46785">
    <property type="entry name" value="Winged helix' DNA-binding domain"/>
    <property type="match status" value="1"/>
</dbReference>
<dbReference type="InterPro" id="IPR036388">
    <property type="entry name" value="WH-like_DNA-bd_sf"/>
</dbReference>
<feature type="domain" description="E2F/DP family winged-helix DNA-binding" evidence="10">
    <location>
        <begin position="280"/>
        <end position="362"/>
    </location>
</feature>
<dbReference type="InterPro" id="IPR036390">
    <property type="entry name" value="WH_DNA-bd_sf"/>
</dbReference>
<evidence type="ECO:0000256" key="3">
    <source>
        <dbReference type="ARBA" id="ARBA00023015"/>
    </source>
</evidence>
<dbReference type="GO" id="GO:0051726">
    <property type="term" value="P:regulation of cell cycle"/>
    <property type="evidence" value="ECO:0007669"/>
    <property type="project" value="InterPro"/>
</dbReference>
<dbReference type="Gene3D" id="1.20.140.80">
    <property type="entry name" value="Transcription factor DP"/>
    <property type="match status" value="1"/>
</dbReference>
<evidence type="ECO:0000256" key="6">
    <source>
        <dbReference type="ARBA" id="ARBA00023242"/>
    </source>
</evidence>
<dbReference type="Proteomes" id="UP000326759">
    <property type="component" value="Unassembled WGS sequence"/>
</dbReference>
<evidence type="ECO:0000259" key="10">
    <source>
        <dbReference type="SMART" id="SM01372"/>
    </source>
</evidence>
<comment type="subcellular location">
    <subcellularLocation>
        <location evidence="1 7">Nucleus</location>
    </subcellularLocation>
</comment>
<evidence type="ECO:0000256" key="2">
    <source>
        <dbReference type="ARBA" id="ARBA00010940"/>
    </source>
</evidence>
<organism evidence="11 12">
    <name type="scientific">Armadillidium nasatum</name>
    <dbReference type="NCBI Taxonomy" id="96803"/>
    <lineage>
        <taxon>Eukaryota</taxon>
        <taxon>Metazoa</taxon>
        <taxon>Ecdysozoa</taxon>
        <taxon>Arthropoda</taxon>
        <taxon>Crustacea</taxon>
        <taxon>Multicrustacea</taxon>
        <taxon>Malacostraca</taxon>
        <taxon>Eumalacostraca</taxon>
        <taxon>Peracarida</taxon>
        <taxon>Isopoda</taxon>
        <taxon>Oniscidea</taxon>
        <taxon>Crinocheta</taxon>
        <taxon>Armadillidiidae</taxon>
        <taxon>Armadillidium</taxon>
    </lineage>
</organism>
<dbReference type="GO" id="GO:0000977">
    <property type="term" value="F:RNA polymerase II transcription regulatory region sequence-specific DNA binding"/>
    <property type="evidence" value="ECO:0007669"/>
    <property type="project" value="TreeGrafter"/>
</dbReference>
<feature type="domain" description="Transcription factor DP C-terminal" evidence="9">
    <location>
        <begin position="369"/>
        <end position="512"/>
    </location>
</feature>
<dbReference type="GO" id="GO:0000981">
    <property type="term" value="F:DNA-binding transcription factor activity, RNA polymerase II-specific"/>
    <property type="evidence" value="ECO:0007669"/>
    <property type="project" value="TreeGrafter"/>
</dbReference>
<reference evidence="11 12" key="1">
    <citation type="journal article" date="2019" name="PLoS Biol.">
        <title>Sex chromosomes control vertical transmission of feminizing Wolbachia symbionts in an isopod.</title>
        <authorList>
            <person name="Becking T."/>
            <person name="Chebbi M.A."/>
            <person name="Giraud I."/>
            <person name="Moumen B."/>
            <person name="Laverre T."/>
            <person name="Caubet Y."/>
            <person name="Peccoud J."/>
            <person name="Gilbert C."/>
            <person name="Cordaux R."/>
        </authorList>
    </citation>
    <scope>NUCLEOTIDE SEQUENCE [LARGE SCALE GENOMIC DNA]</scope>
    <source>
        <strain evidence="11">ANa2</strain>
        <tissue evidence="11">Whole body excluding digestive tract and cuticle</tissue>
    </source>
</reference>
<accession>A0A5N5SQT9</accession>
<dbReference type="EMBL" id="SEYY01021686">
    <property type="protein sequence ID" value="KAB7496158.1"/>
    <property type="molecule type" value="Genomic_DNA"/>
</dbReference>
<keyword evidence="3 7" id="KW-0805">Transcription regulation</keyword>
<evidence type="ECO:0000256" key="1">
    <source>
        <dbReference type="ARBA" id="ARBA00004123"/>
    </source>
</evidence>
<evidence type="ECO:0000259" key="9">
    <source>
        <dbReference type="SMART" id="SM01138"/>
    </source>
</evidence>